<protein>
    <recommendedName>
        <fullName evidence="2">non-specific serine/threonine protein kinase</fullName>
        <ecNumber evidence="2">2.7.11.1</ecNumber>
    </recommendedName>
</protein>
<dbReference type="GO" id="GO:0005524">
    <property type="term" value="F:ATP binding"/>
    <property type="evidence" value="ECO:0007669"/>
    <property type="project" value="UniProtKB-UniRule"/>
</dbReference>
<dbReference type="PANTHER" id="PTHR43671:SF98">
    <property type="entry name" value="SERINE_THREONINE-PROTEIN KINASE NEK11"/>
    <property type="match status" value="1"/>
</dbReference>
<dbReference type="InterPro" id="IPR000719">
    <property type="entry name" value="Prot_kinase_dom"/>
</dbReference>
<feature type="region of interest" description="Disordered" evidence="12">
    <location>
        <begin position="411"/>
        <end position="432"/>
    </location>
</feature>
<dbReference type="RefSeq" id="XP_009040719.1">
    <property type="nucleotide sequence ID" value="XM_009042471.1"/>
</dbReference>
<feature type="region of interest" description="Disordered" evidence="12">
    <location>
        <begin position="924"/>
        <end position="983"/>
    </location>
</feature>
<dbReference type="eggNOG" id="KOG4177">
    <property type="taxonomic scope" value="Eukaryota"/>
</dbReference>
<evidence type="ECO:0000256" key="5">
    <source>
        <dbReference type="ARBA" id="ARBA00022741"/>
    </source>
</evidence>
<dbReference type="InterPro" id="IPR011009">
    <property type="entry name" value="Kinase-like_dom_sf"/>
</dbReference>
<evidence type="ECO:0000256" key="1">
    <source>
        <dbReference type="ARBA" id="ARBA00010886"/>
    </source>
</evidence>
<feature type="repeat" description="ANK" evidence="10">
    <location>
        <begin position="760"/>
        <end position="792"/>
    </location>
</feature>
<keyword evidence="3" id="KW-0723">Serine/threonine-protein kinase</keyword>
<dbReference type="PROSITE" id="PS00108">
    <property type="entry name" value="PROTEIN_KINASE_ST"/>
    <property type="match status" value="1"/>
</dbReference>
<dbReference type="GeneID" id="20228733"/>
<evidence type="ECO:0000256" key="3">
    <source>
        <dbReference type="ARBA" id="ARBA00022527"/>
    </source>
</evidence>
<dbReference type="Gene3D" id="1.10.510.10">
    <property type="entry name" value="Transferase(Phosphotransferase) domain 1"/>
    <property type="match status" value="1"/>
</dbReference>
<dbReference type="InterPro" id="IPR050660">
    <property type="entry name" value="NEK_Ser/Thr_kinase"/>
</dbReference>
<dbReference type="PANTHER" id="PTHR43671">
    <property type="entry name" value="SERINE/THREONINE-PROTEIN KINASE NEK"/>
    <property type="match status" value="1"/>
</dbReference>
<evidence type="ECO:0000256" key="12">
    <source>
        <dbReference type="SAM" id="MobiDB-lite"/>
    </source>
</evidence>
<dbReference type="SUPFAM" id="SSF56112">
    <property type="entry name" value="Protein kinase-like (PK-like)"/>
    <property type="match status" value="1"/>
</dbReference>
<sequence>MALSLDRTVALLLQLVASTAAGSDAPSSPKAQAVYSLSEPQRASLASIIELTQGADESEGDAAGTRCGLADLVDDADAAFTAESEPGDRASMWDATTGRPTEAVAALRKRVAARLGALDGSCGARGGELRLRAALALVNSCLVGRSANFKVERTTSDDFADLLGPWFAPGVGAVLLLAVGGFLAAFDALVASPLLGPKRARVPCACRLCAGAVRVDEKIGEGGFGAVWRCATPAGVVLKLVRVDLERDIHGLQNVLDEARHLQALRHDHIVAYYDTFVHREDGSNGLFALDLRGGAVADYACIAMEDCAGGSLLDHVASGVPFPLPAVVEVTRQCATGLAYAHAQGVVHRDIKLENVFVLRGTIKIGDFGLAVAAAAGPARSDAARRYAEHAAGGGSRSSSVGGTEVYQPPECFADGDADGDDAAGPAPPAGAAGVRGAAVDAYGLGCVLYEVATSASLPNEPPFLGMLLLEDDADRHAAAIAGRFASSLAAAALVEGQKRAETRSDGRARAKAVAGLEALLAALFAVKAADRPRLADVARLGCLGGYASFRLEEFFAFTSLELSPAAGRASTVSKRSRMLRAKSLPRCGGRGADSPAPRARRGDDSPDANTPSRAKSAAVVAHPAVALEHDAGDDEPEYKTLPRTGRPMLFAGGGLEASGAQLLAAAGRGDAARVGELLEACRHAVHFRDEEGRTALHHAAAADAEACVALLLPHQPALPLRSERGDTALHAAAAAGAARAAAALLENRRFDARAINDWGETPLHAAAAAGDARTIDLLVAAGAKLDAPDAWRRVPLRVARDERADVGCVGALLGADDPRIAALADDDALAAASPRRPRGEVAALRVAAAAPAAKPETPATPRTPPGGDEAKTSRTPHAPRTPRASAAAAPRPPAPPKQSPLKPLSHAEIDAAVAARMRELKASRAAGAAPDAPADEPSAAPGAPADEPRQSVAAAASRDFARRRKRAPDDSSTNLGKLLAYPGGAPEDLARRLDDAACVANGRDAFGLTALHKLCAWDAADLLDVLLPRLSAEDLAAPGSEPDRATPLHTCVEMDSARALGRLLADRRLDARRPDARGRTARDVAAAAAPHLLAFFDAARC</sequence>
<feature type="compositionally biased region" description="Low complexity" evidence="12">
    <location>
        <begin position="844"/>
        <end position="862"/>
    </location>
</feature>
<dbReference type="PROSITE" id="PS50088">
    <property type="entry name" value="ANK_REPEAT"/>
    <property type="match status" value="1"/>
</dbReference>
<dbReference type="SMART" id="SM00248">
    <property type="entry name" value="ANK"/>
    <property type="match status" value="5"/>
</dbReference>
<dbReference type="PROSITE" id="PS00107">
    <property type="entry name" value="PROTEIN_KINASE_ATP"/>
    <property type="match status" value="1"/>
</dbReference>
<evidence type="ECO:0000313" key="15">
    <source>
        <dbReference type="EMBL" id="EGB04613.1"/>
    </source>
</evidence>
<evidence type="ECO:0000256" key="10">
    <source>
        <dbReference type="PROSITE-ProRule" id="PRU00023"/>
    </source>
</evidence>
<dbReference type="GO" id="GO:0005634">
    <property type="term" value="C:nucleus"/>
    <property type="evidence" value="ECO:0007669"/>
    <property type="project" value="TreeGrafter"/>
</dbReference>
<comment type="catalytic activity">
    <reaction evidence="8">
        <text>L-threonyl-[protein] + ATP = O-phospho-L-threonyl-[protein] + ADP + H(+)</text>
        <dbReference type="Rhea" id="RHEA:46608"/>
        <dbReference type="Rhea" id="RHEA-COMP:11060"/>
        <dbReference type="Rhea" id="RHEA-COMP:11605"/>
        <dbReference type="ChEBI" id="CHEBI:15378"/>
        <dbReference type="ChEBI" id="CHEBI:30013"/>
        <dbReference type="ChEBI" id="CHEBI:30616"/>
        <dbReference type="ChEBI" id="CHEBI:61977"/>
        <dbReference type="ChEBI" id="CHEBI:456216"/>
        <dbReference type="EC" id="2.7.11.1"/>
    </reaction>
</comment>
<keyword evidence="13" id="KW-0732">Signal</keyword>
<evidence type="ECO:0000256" key="2">
    <source>
        <dbReference type="ARBA" id="ARBA00012513"/>
    </source>
</evidence>
<dbReference type="EC" id="2.7.11.1" evidence="2"/>
<dbReference type="AlphaFoldDB" id="F0YJY5"/>
<evidence type="ECO:0000256" key="9">
    <source>
        <dbReference type="ARBA" id="ARBA00048679"/>
    </source>
</evidence>
<dbReference type="Pfam" id="PF12796">
    <property type="entry name" value="Ank_2"/>
    <property type="match status" value="1"/>
</dbReference>
<dbReference type="OMA" id="ERRMEEC"/>
<evidence type="ECO:0000259" key="14">
    <source>
        <dbReference type="PROSITE" id="PS50011"/>
    </source>
</evidence>
<evidence type="ECO:0000256" key="4">
    <source>
        <dbReference type="ARBA" id="ARBA00022679"/>
    </source>
</evidence>
<dbReference type="KEGG" id="aaf:AURANDRAFT_72489"/>
<name>F0YJY5_AURAN</name>
<dbReference type="EMBL" id="GL833149">
    <property type="protein sequence ID" value="EGB04613.1"/>
    <property type="molecule type" value="Genomic_DNA"/>
</dbReference>
<comment type="catalytic activity">
    <reaction evidence="9">
        <text>L-seryl-[protein] + ATP = O-phospho-L-seryl-[protein] + ADP + H(+)</text>
        <dbReference type="Rhea" id="RHEA:17989"/>
        <dbReference type="Rhea" id="RHEA-COMP:9863"/>
        <dbReference type="Rhea" id="RHEA-COMP:11604"/>
        <dbReference type="ChEBI" id="CHEBI:15378"/>
        <dbReference type="ChEBI" id="CHEBI:29999"/>
        <dbReference type="ChEBI" id="CHEBI:30616"/>
        <dbReference type="ChEBI" id="CHEBI:83421"/>
        <dbReference type="ChEBI" id="CHEBI:456216"/>
        <dbReference type="EC" id="2.7.11.1"/>
    </reaction>
</comment>
<feature type="domain" description="Protein kinase" evidence="14">
    <location>
        <begin position="213"/>
        <end position="557"/>
    </location>
</feature>
<dbReference type="InterPro" id="IPR017441">
    <property type="entry name" value="Protein_kinase_ATP_BS"/>
</dbReference>
<organism evidence="16">
    <name type="scientific">Aureococcus anophagefferens</name>
    <name type="common">Harmful bloom alga</name>
    <dbReference type="NCBI Taxonomy" id="44056"/>
    <lineage>
        <taxon>Eukaryota</taxon>
        <taxon>Sar</taxon>
        <taxon>Stramenopiles</taxon>
        <taxon>Ochrophyta</taxon>
        <taxon>Pelagophyceae</taxon>
        <taxon>Pelagomonadales</taxon>
        <taxon>Pelagomonadaceae</taxon>
        <taxon>Aureococcus</taxon>
    </lineage>
</organism>
<evidence type="ECO:0000313" key="16">
    <source>
        <dbReference type="Proteomes" id="UP000002729"/>
    </source>
</evidence>
<dbReference type="SUPFAM" id="SSF48403">
    <property type="entry name" value="Ankyrin repeat"/>
    <property type="match status" value="1"/>
</dbReference>
<dbReference type="Pfam" id="PF00069">
    <property type="entry name" value="Pkinase"/>
    <property type="match status" value="1"/>
</dbReference>
<dbReference type="PROSITE" id="PS50011">
    <property type="entry name" value="PROTEIN_KINASE_DOM"/>
    <property type="match status" value="1"/>
</dbReference>
<evidence type="ECO:0000256" key="13">
    <source>
        <dbReference type="SAM" id="SignalP"/>
    </source>
</evidence>
<gene>
    <name evidence="15" type="ORF">AURANDRAFT_72489</name>
</gene>
<dbReference type="InParanoid" id="F0YJY5"/>
<feature type="binding site" evidence="11">
    <location>
        <position position="239"/>
    </location>
    <ligand>
        <name>ATP</name>
        <dbReference type="ChEBI" id="CHEBI:30616"/>
    </ligand>
</feature>
<dbReference type="Pfam" id="PF00023">
    <property type="entry name" value="Ank"/>
    <property type="match status" value="1"/>
</dbReference>
<dbReference type="Gene3D" id="1.25.40.20">
    <property type="entry name" value="Ankyrin repeat-containing domain"/>
    <property type="match status" value="2"/>
</dbReference>
<comment type="similarity">
    <text evidence="1">Belongs to the protein kinase superfamily. NEK Ser/Thr protein kinase family. NIMA subfamily.</text>
</comment>
<dbReference type="PROSITE" id="PS50297">
    <property type="entry name" value="ANK_REP_REGION"/>
    <property type="match status" value="1"/>
</dbReference>
<feature type="signal peptide" evidence="13">
    <location>
        <begin position="1"/>
        <end position="21"/>
    </location>
</feature>
<evidence type="ECO:0000256" key="8">
    <source>
        <dbReference type="ARBA" id="ARBA00047899"/>
    </source>
</evidence>
<dbReference type="InterPro" id="IPR008271">
    <property type="entry name" value="Ser/Thr_kinase_AS"/>
</dbReference>
<dbReference type="OrthoDB" id="339325at2759"/>
<dbReference type="InterPro" id="IPR036770">
    <property type="entry name" value="Ankyrin_rpt-contain_sf"/>
</dbReference>
<keyword evidence="5 11" id="KW-0547">Nucleotide-binding</keyword>
<evidence type="ECO:0000256" key="7">
    <source>
        <dbReference type="ARBA" id="ARBA00022840"/>
    </source>
</evidence>
<proteinExistence type="inferred from homology"/>
<evidence type="ECO:0000256" key="6">
    <source>
        <dbReference type="ARBA" id="ARBA00022777"/>
    </source>
</evidence>
<dbReference type="InterPro" id="IPR002110">
    <property type="entry name" value="Ankyrin_rpt"/>
</dbReference>
<feature type="region of interest" description="Disordered" evidence="12">
    <location>
        <begin position="628"/>
        <end position="647"/>
    </location>
</feature>
<feature type="chain" id="PRO_5003264680" description="non-specific serine/threonine protein kinase" evidence="13">
    <location>
        <begin position="22"/>
        <end position="1103"/>
    </location>
</feature>
<feature type="compositionally biased region" description="Low complexity" evidence="12">
    <location>
        <begin position="925"/>
        <end position="947"/>
    </location>
</feature>
<keyword evidence="10" id="KW-0040">ANK repeat</keyword>
<keyword evidence="6" id="KW-0418">Kinase</keyword>
<dbReference type="GO" id="GO:0004674">
    <property type="term" value="F:protein serine/threonine kinase activity"/>
    <property type="evidence" value="ECO:0007669"/>
    <property type="project" value="UniProtKB-KW"/>
</dbReference>
<feature type="compositionally biased region" description="Low complexity" evidence="12">
    <location>
        <begin position="875"/>
        <end position="891"/>
    </location>
</feature>
<keyword evidence="7 11" id="KW-0067">ATP-binding</keyword>
<keyword evidence="4" id="KW-0808">Transferase</keyword>
<feature type="region of interest" description="Disordered" evidence="12">
    <location>
        <begin position="585"/>
        <end position="622"/>
    </location>
</feature>
<accession>F0YJY5</accession>
<reference evidence="15 16" key="1">
    <citation type="journal article" date="2011" name="Proc. Natl. Acad. Sci. U.S.A.">
        <title>Niche of harmful alga Aureococcus anophagefferens revealed through ecogenomics.</title>
        <authorList>
            <person name="Gobler C.J."/>
            <person name="Berry D.L."/>
            <person name="Dyhrman S.T."/>
            <person name="Wilhelm S.W."/>
            <person name="Salamov A."/>
            <person name="Lobanov A.V."/>
            <person name="Zhang Y."/>
            <person name="Collier J.L."/>
            <person name="Wurch L.L."/>
            <person name="Kustka A.B."/>
            <person name="Dill B.D."/>
            <person name="Shah M."/>
            <person name="VerBerkmoes N.C."/>
            <person name="Kuo A."/>
            <person name="Terry A."/>
            <person name="Pangilinan J."/>
            <person name="Lindquist E.A."/>
            <person name="Lucas S."/>
            <person name="Paulsen I.T."/>
            <person name="Hattenrath-Lehmann T.K."/>
            <person name="Talmage S.C."/>
            <person name="Walker E.A."/>
            <person name="Koch F."/>
            <person name="Burson A.M."/>
            <person name="Marcoval M.A."/>
            <person name="Tang Y.Z."/>
            <person name="Lecleir G.R."/>
            <person name="Coyne K.J."/>
            <person name="Berg G.M."/>
            <person name="Bertrand E.M."/>
            <person name="Saito M.A."/>
            <person name="Gladyshev V.N."/>
            <person name="Grigoriev I.V."/>
        </authorList>
    </citation>
    <scope>NUCLEOTIDE SEQUENCE [LARGE SCALE GENOMIC DNA]</scope>
    <source>
        <strain evidence="16">CCMP 1984</strain>
    </source>
</reference>
<dbReference type="SMART" id="SM00220">
    <property type="entry name" value="S_TKc"/>
    <property type="match status" value="1"/>
</dbReference>
<dbReference type="Proteomes" id="UP000002729">
    <property type="component" value="Unassembled WGS sequence"/>
</dbReference>
<dbReference type="eggNOG" id="KOG4645">
    <property type="taxonomic scope" value="Eukaryota"/>
</dbReference>
<dbReference type="Gene3D" id="3.30.200.20">
    <property type="entry name" value="Phosphorylase Kinase, domain 1"/>
    <property type="match status" value="1"/>
</dbReference>
<keyword evidence="16" id="KW-1185">Reference proteome</keyword>
<feature type="region of interest" description="Disordered" evidence="12">
    <location>
        <begin position="844"/>
        <end position="906"/>
    </location>
</feature>
<evidence type="ECO:0000256" key="11">
    <source>
        <dbReference type="PROSITE-ProRule" id="PRU10141"/>
    </source>
</evidence>